<dbReference type="AlphaFoldDB" id="A0A1G4KC41"/>
<dbReference type="GO" id="GO:0005669">
    <property type="term" value="C:transcription factor TFIID complex"/>
    <property type="evidence" value="ECO:0007669"/>
    <property type="project" value="InterPro"/>
</dbReference>
<dbReference type="InterPro" id="IPR037818">
    <property type="entry name" value="TAF8"/>
</dbReference>
<accession>A0A1G4KC41</accession>
<evidence type="ECO:0000256" key="6">
    <source>
        <dbReference type="ARBA" id="ARBA00023242"/>
    </source>
</evidence>
<dbReference type="PANTHER" id="PTHR46469:SF1">
    <property type="entry name" value="TRANSCRIPTION INITIATION FACTOR TFIID SUBUNIT 8"/>
    <property type="match status" value="1"/>
</dbReference>
<feature type="compositionally biased region" description="Acidic residues" evidence="7">
    <location>
        <begin position="487"/>
        <end position="496"/>
    </location>
</feature>
<dbReference type="CDD" id="cd08049">
    <property type="entry name" value="TAF8"/>
    <property type="match status" value="1"/>
</dbReference>
<dbReference type="GO" id="GO:0006367">
    <property type="term" value="P:transcription initiation at RNA polymerase II promoter"/>
    <property type="evidence" value="ECO:0007669"/>
    <property type="project" value="TreeGrafter"/>
</dbReference>
<evidence type="ECO:0000256" key="4">
    <source>
        <dbReference type="ARBA" id="ARBA00023015"/>
    </source>
</evidence>
<keyword evidence="4" id="KW-0805">Transcription regulation</keyword>
<name>A0A1G4KC41_9SACH</name>
<dbReference type="Proteomes" id="UP000189911">
    <property type="component" value="Chromosome F"/>
</dbReference>
<dbReference type="OrthoDB" id="2193813at2759"/>
<feature type="compositionally biased region" description="Basic and acidic residues" evidence="7">
    <location>
        <begin position="469"/>
        <end position="486"/>
    </location>
</feature>
<organism evidence="9 10">
    <name type="scientific">Lachancea nothofagi CBS 11611</name>
    <dbReference type="NCBI Taxonomy" id="1266666"/>
    <lineage>
        <taxon>Eukaryota</taxon>
        <taxon>Fungi</taxon>
        <taxon>Dikarya</taxon>
        <taxon>Ascomycota</taxon>
        <taxon>Saccharomycotina</taxon>
        <taxon>Saccharomycetes</taxon>
        <taxon>Saccharomycetales</taxon>
        <taxon>Saccharomycetaceae</taxon>
        <taxon>Lachancea</taxon>
    </lineage>
</organism>
<evidence type="ECO:0000313" key="9">
    <source>
        <dbReference type="EMBL" id="SCV01906.1"/>
    </source>
</evidence>
<gene>
    <name evidence="9" type="ORF">LANO_0F14114G</name>
</gene>
<reference evidence="10" key="1">
    <citation type="submission" date="2016-03" db="EMBL/GenBank/DDBJ databases">
        <authorList>
            <person name="Devillers Hugo."/>
        </authorList>
    </citation>
    <scope>NUCLEOTIDE SEQUENCE [LARGE SCALE GENOMIC DNA]</scope>
</reference>
<sequence length="534" mass="61807">MVKTEPSSPRVLSDSISGVQLKKLPNLSEIPKGSLEDPLKKILEKAIAIQLRSINENVTVSQFAFENLVLLVEETLSGMMVNLHKVANIQRRHCISKKDLLLVIEGYNLTCADLMQELERSQYVRSQCLNKVQKIEEDSDLIVDIENTPLSQEELSKAPHPEFFVKDKDILKLVPPSVRDVRHVPKWLPEFPPDHTYKFTSLYNKPITDERQMKRKLAEESDLSEKALIHLSRLSSKDNKSHIVDNDEVFQASLQETQLIFKPAKKKRPSAVNEVNDLLRTLPQKNYNVEEYARNRVEIARRRVSDYERHQLQMQKAPFIKATHLLSPFAKERINCKTVEKEVKTLLYRSYVGLLRSVPLLIDRRKQETAMAEDNRRAREEQMRKEREELNKNSKEFDELDLSNLNEDPFFGGLESSDSEAETERQTHDMTVQLEQQAGKYSSQDSTGVVADAIEEPKESGSTRWENNSSERQEREPLLEHPKDPEDYQNQEEINDLGDQVPWNSNHLRESPVQQDSSKARIEPNEDRNVEHDN</sequence>
<feature type="compositionally biased region" description="Polar residues" evidence="7">
    <location>
        <begin position="429"/>
        <end position="447"/>
    </location>
</feature>
<evidence type="ECO:0000256" key="5">
    <source>
        <dbReference type="ARBA" id="ARBA00023163"/>
    </source>
</evidence>
<evidence type="ECO:0000256" key="1">
    <source>
        <dbReference type="ARBA" id="ARBA00004123"/>
    </source>
</evidence>
<evidence type="ECO:0000256" key="3">
    <source>
        <dbReference type="ARBA" id="ARBA00017307"/>
    </source>
</evidence>
<feature type="compositionally biased region" description="Polar residues" evidence="7">
    <location>
        <begin position="502"/>
        <end position="517"/>
    </location>
</feature>
<dbReference type="Pfam" id="PF10406">
    <property type="entry name" value="TAF8_C"/>
    <property type="match status" value="1"/>
</dbReference>
<keyword evidence="6" id="KW-0539">Nucleus</keyword>
<evidence type="ECO:0000313" key="10">
    <source>
        <dbReference type="Proteomes" id="UP000189911"/>
    </source>
</evidence>
<dbReference type="PANTHER" id="PTHR46469">
    <property type="entry name" value="TRANSCRIPTION INITIATION FACTOR TFIID SUBUNIT 8"/>
    <property type="match status" value="1"/>
</dbReference>
<feature type="region of interest" description="Disordered" evidence="7">
    <location>
        <begin position="368"/>
        <end position="534"/>
    </location>
</feature>
<dbReference type="EMBL" id="LT598452">
    <property type="protein sequence ID" value="SCV01906.1"/>
    <property type="molecule type" value="Genomic_DNA"/>
</dbReference>
<comment type="similarity">
    <text evidence="2">Belongs to the TAF8 family.</text>
</comment>
<feature type="compositionally biased region" description="Basic and acidic residues" evidence="7">
    <location>
        <begin position="368"/>
        <end position="397"/>
    </location>
</feature>
<keyword evidence="10" id="KW-1185">Reference proteome</keyword>
<evidence type="ECO:0000256" key="2">
    <source>
        <dbReference type="ARBA" id="ARBA00008767"/>
    </source>
</evidence>
<proteinExistence type="inferred from homology"/>
<protein>
    <recommendedName>
        <fullName evidence="3">Transcription initiation factor TFIID subunit 8</fullName>
    </recommendedName>
</protein>
<keyword evidence="5" id="KW-0804">Transcription</keyword>
<dbReference type="InterPro" id="IPR019473">
    <property type="entry name" value="TFIID_su8_C"/>
</dbReference>
<feature type="compositionally biased region" description="Basic and acidic residues" evidence="7">
    <location>
        <begin position="518"/>
        <end position="534"/>
    </location>
</feature>
<evidence type="ECO:0000259" key="8">
    <source>
        <dbReference type="Pfam" id="PF10406"/>
    </source>
</evidence>
<evidence type="ECO:0000256" key="7">
    <source>
        <dbReference type="SAM" id="MobiDB-lite"/>
    </source>
</evidence>
<feature type="domain" description="Transcription factor TFIID subunit 8 C-terminal" evidence="8">
    <location>
        <begin position="183"/>
        <end position="231"/>
    </location>
</feature>
<comment type="subcellular location">
    <subcellularLocation>
        <location evidence="1">Nucleus</location>
    </subcellularLocation>
</comment>